<accession>A0A4V4H1F9</accession>
<evidence type="ECO:0000256" key="1">
    <source>
        <dbReference type="SAM" id="MobiDB-lite"/>
    </source>
</evidence>
<dbReference type="EMBL" id="STFF01000002">
    <property type="protein sequence ID" value="THU40366.1"/>
    <property type="molecule type" value="Genomic_DNA"/>
</dbReference>
<protein>
    <submittedName>
        <fullName evidence="2">Uncharacterized protein</fullName>
    </submittedName>
</protein>
<gene>
    <name evidence="2" type="ORF">FAM09_10895</name>
</gene>
<proteinExistence type="predicted"/>
<feature type="region of interest" description="Disordered" evidence="1">
    <location>
        <begin position="167"/>
        <end position="215"/>
    </location>
</feature>
<keyword evidence="3" id="KW-1185">Reference proteome</keyword>
<dbReference type="RefSeq" id="WP_136577119.1">
    <property type="nucleotide sequence ID" value="NZ_STFF01000002.1"/>
</dbReference>
<feature type="compositionally biased region" description="Basic residues" evidence="1">
    <location>
        <begin position="194"/>
        <end position="205"/>
    </location>
</feature>
<feature type="compositionally biased region" description="Basic and acidic residues" evidence="1">
    <location>
        <begin position="167"/>
        <end position="193"/>
    </location>
</feature>
<evidence type="ECO:0000313" key="2">
    <source>
        <dbReference type="EMBL" id="THU40366.1"/>
    </source>
</evidence>
<reference evidence="2 3" key="1">
    <citation type="submission" date="2019-04" db="EMBL/GenBank/DDBJ databases">
        <title>Niastella caeni sp. nov., isolated from activated sludge.</title>
        <authorList>
            <person name="Sheng M."/>
        </authorList>
    </citation>
    <scope>NUCLEOTIDE SEQUENCE [LARGE SCALE GENOMIC DNA]</scope>
    <source>
        <strain evidence="2 3">HX-2-15</strain>
    </source>
</reference>
<name>A0A4V4H1F9_9BACT</name>
<dbReference type="Proteomes" id="UP000306918">
    <property type="component" value="Unassembled WGS sequence"/>
</dbReference>
<sequence>MSTNHHEVYPTLTDRERKLLYNKIQYRHKLSCMLRRFLHKETRSHGKRMVAKRVRALLYKRSLDPRGEPMCKRPAPWRCVIKVNDIAYLMRICERYAQEKLKDLKRKLGKRYVTVKEFCDAYMFDEEYVQRLLNDGDAREMNDPKWQKKIDAINRYWEEEMRKVKEAMKKEQEEEAQKKNGADEKKEAPQKKDDKKKKSIKPNKRKSFDGLDEDE</sequence>
<dbReference type="AlphaFoldDB" id="A0A4V4H1F9"/>
<comment type="caution">
    <text evidence="2">The sequence shown here is derived from an EMBL/GenBank/DDBJ whole genome shotgun (WGS) entry which is preliminary data.</text>
</comment>
<organism evidence="2 3">
    <name type="scientific">Niastella caeni</name>
    <dbReference type="NCBI Taxonomy" id="2569763"/>
    <lineage>
        <taxon>Bacteria</taxon>
        <taxon>Pseudomonadati</taxon>
        <taxon>Bacteroidota</taxon>
        <taxon>Chitinophagia</taxon>
        <taxon>Chitinophagales</taxon>
        <taxon>Chitinophagaceae</taxon>
        <taxon>Niastella</taxon>
    </lineage>
</organism>
<evidence type="ECO:0000313" key="3">
    <source>
        <dbReference type="Proteomes" id="UP000306918"/>
    </source>
</evidence>